<organism evidence="19 20">
    <name type="scientific">Paenibacillus algicola</name>
    <dbReference type="NCBI Taxonomy" id="2565926"/>
    <lineage>
        <taxon>Bacteria</taxon>
        <taxon>Bacillati</taxon>
        <taxon>Bacillota</taxon>
        <taxon>Bacilli</taxon>
        <taxon>Bacillales</taxon>
        <taxon>Paenibacillaceae</taxon>
        <taxon>Paenibacillus</taxon>
    </lineage>
</organism>
<comment type="subcellular location">
    <subcellularLocation>
        <location evidence="2">Cell membrane</location>
        <topology evidence="2">Multi-pass membrane protein</topology>
    </subcellularLocation>
</comment>
<dbReference type="CDD" id="cd16922">
    <property type="entry name" value="HATPase_EvgS-ArcB-TorS-like"/>
    <property type="match status" value="1"/>
</dbReference>
<dbReference type="InterPro" id="IPR004358">
    <property type="entry name" value="Sig_transdc_His_kin-like_C"/>
</dbReference>
<keyword evidence="7" id="KW-0808">Transferase</keyword>
<dbReference type="Pfam" id="PF07694">
    <property type="entry name" value="5TM-5TMR_LYT"/>
    <property type="match status" value="1"/>
</dbReference>
<dbReference type="SMART" id="SM00388">
    <property type="entry name" value="HisKA"/>
    <property type="match status" value="1"/>
</dbReference>
<dbReference type="EMBL" id="CP040396">
    <property type="protein sequence ID" value="QCT01239.1"/>
    <property type="molecule type" value="Genomic_DNA"/>
</dbReference>
<dbReference type="Gene3D" id="3.30.565.10">
    <property type="entry name" value="Histidine kinase-like ATPase, C-terminal domain"/>
    <property type="match status" value="1"/>
</dbReference>
<name>A0A4P8XLZ9_9BACL</name>
<comment type="catalytic activity">
    <reaction evidence="1">
        <text>ATP + protein L-histidine = ADP + protein N-phospho-L-histidine.</text>
        <dbReference type="EC" id="2.7.13.3"/>
    </reaction>
</comment>
<dbReference type="SUPFAM" id="SSF55874">
    <property type="entry name" value="ATPase domain of HSP90 chaperone/DNA topoisomerase II/histidine kinase"/>
    <property type="match status" value="1"/>
</dbReference>
<evidence type="ECO:0000313" key="19">
    <source>
        <dbReference type="EMBL" id="QCT01239.1"/>
    </source>
</evidence>
<dbReference type="GO" id="GO:0071555">
    <property type="term" value="P:cell wall organization"/>
    <property type="evidence" value="ECO:0007669"/>
    <property type="project" value="InterPro"/>
</dbReference>
<dbReference type="GO" id="GO:0000155">
    <property type="term" value="F:phosphorelay sensor kinase activity"/>
    <property type="evidence" value="ECO:0007669"/>
    <property type="project" value="InterPro"/>
</dbReference>
<dbReference type="PROSITE" id="PS50109">
    <property type="entry name" value="HIS_KIN"/>
    <property type="match status" value="1"/>
</dbReference>
<dbReference type="CDD" id="cd00082">
    <property type="entry name" value="HisKA"/>
    <property type="match status" value="1"/>
</dbReference>
<dbReference type="SUPFAM" id="SSF47384">
    <property type="entry name" value="Homodimeric domain of signal transducing histidine kinase"/>
    <property type="match status" value="1"/>
</dbReference>
<dbReference type="PRINTS" id="PR00344">
    <property type="entry name" value="BCTRLSENSOR"/>
</dbReference>
<accession>A0A4P8XLZ9</accession>
<evidence type="ECO:0000313" key="20">
    <source>
        <dbReference type="Proteomes" id="UP000300879"/>
    </source>
</evidence>
<comment type="similarity">
    <text evidence="3">In the N-terminal section; belongs to the phytochrome family.</text>
</comment>
<evidence type="ECO:0000256" key="17">
    <source>
        <dbReference type="SAM" id="Phobius"/>
    </source>
</evidence>
<dbReference type="KEGG" id="palo:E6C60_0516"/>
<dbReference type="Pfam" id="PF00512">
    <property type="entry name" value="HisKA"/>
    <property type="match status" value="1"/>
</dbReference>
<reference evidence="19 20" key="1">
    <citation type="submission" date="2019-05" db="EMBL/GenBank/DDBJ databases">
        <authorList>
            <person name="Chen C."/>
        </authorList>
    </citation>
    <scope>NUCLEOTIDE SEQUENCE [LARGE SCALE GENOMIC DNA]</scope>
    <source>
        <strain evidence="19 20">HB172198</strain>
    </source>
</reference>
<keyword evidence="9" id="KW-0547">Nucleotide-binding</keyword>
<feature type="transmembrane region" description="Helical" evidence="17">
    <location>
        <begin position="139"/>
        <end position="161"/>
    </location>
</feature>
<keyword evidence="5" id="KW-1003">Cell membrane</keyword>
<keyword evidence="13" id="KW-0902">Two-component regulatory system</keyword>
<evidence type="ECO:0000256" key="14">
    <source>
        <dbReference type="ARBA" id="ARBA00023136"/>
    </source>
</evidence>
<dbReference type="FunFam" id="3.30.565.10:FF:000010">
    <property type="entry name" value="Sensor histidine kinase RcsC"/>
    <property type="match status" value="1"/>
</dbReference>
<evidence type="ECO:0000256" key="11">
    <source>
        <dbReference type="ARBA" id="ARBA00022840"/>
    </source>
</evidence>
<protein>
    <recommendedName>
        <fullName evidence="15">Circadian input-output histidine kinase CikA</fullName>
        <ecNumber evidence="4">2.7.13.3</ecNumber>
    </recommendedName>
</protein>
<evidence type="ECO:0000256" key="4">
    <source>
        <dbReference type="ARBA" id="ARBA00012438"/>
    </source>
</evidence>
<feature type="transmembrane region" description="Helical" evidence="17">
    <location>
        <begin position="70"/>
        <end position="93"/>
    </location>
</feature>
<feature type="coiled-coil region" evidence="16">
    <location>
        <begin position="197"/>
        <end position="224"/>
    </location>
</feature>
<keyword evidence="6" id="KW-0597">Phosphoprotein</keyword>
<dbReference type="Pfam" id="PF02518">
    <property type="entry name" value="HATPase_c"/>
    <property type="match status" value="1"/>
</dbReference>
<keyword evidence="10" id="KW-0418">Kinase</keyword>
<keyword evidence="8 17" id="KW-0812">Transmembrane</keyword>
<sequence>MNSFLTTFLVNTAVLLTAAYLANLFYKYVLSRTSTFTMYFVSILLLILGGWACSFFGYRVSEDIIFDLRFVPLIIAVFGYPRAFPLVIIGTGIGLLRFTFGVNEAAVAGFVNLTLLGILSACLNVWFRRSHRSLYVKGFVVVAAVNVMNTINIAVFGVLPVEEFLRLVAVRTFPLGLMLSAGCALLFHEFYQELSRMRQLRIVNAELSRQKDALERAQLILEERAKELALASQYKSEFVANMSHELRTPLNSIINLAQLIHEGDEGKLPEGTMEYARLIHVSGYDLLNLVNDVLDLSKVEAGHLDITMEDINIREMIYMLHMSFEVTAAKQGLVFELELGEDVPERFISDPQRVNQIVRNLLSNAFKFTSEGSVRLTVRSERDGESDIEWLVVSVTDTGIGIPKNQQALIFEAFEQGDTSITRKYGGTGLGLSISRDLARLLNGFIEVVSSPAEGSTFSLYLPLRNPEKTL</sequence>
<keyword evidence="16" id="KW-0175">Coiled coil</keyword>
<dbReference type="OrthoDB" id="9813394at2"/>
<feature type="transmembrane region" description="Helical" evidence="17">
    <location>
        <begin position="105"/>
        <end position="127"/>
    </location>
</feature>
<evidence type="ECO:0000256" key="8">
    <source>
        <dbReference type="ARBA" id="ARBA00022692"/>
    </source>
</evidence>
<keyword evidence="20" id="KW-1185">Reference proteome</keyword>
<feature type="domain" description="Histidine kinase" evidence="18">
    <location>
        <begin position="241"/>
        <end position="466"/>
    </location>
</feature>
<evidence type="ECO:0000256" key="2">
    <source>
        <dbReference type="ARBA" id="ARBA00004651"/>
    </source>
</evidence>
<evidence type="ECO:0000256" key="13">
    <source>
        <dbReference type="ARBA" id="ARBA00023012"/>
    </source>
</evidence>
<dbReference type="PANTHER" id="PTHR43711:SF26">
    <property type="entry name" value="SENSOR HISTIDINE KINASE RCSC"/>
    <property type="match status" value="1"/>
</dbReference>
<feature type="transmembrane region" description="Helical" evidence="17">
    <location>
        <begin position="37"/>
        <end position="58"/>
    </location>
</feature>
<evidence type="ECO:0000256" key="7">
    <source>
        <dbReference type="ARBA" id="ARBA00022679"/>
    </source>
</evidence>
<dbReference type="GO" id="GO:0005524">
    <property type="term" value="F:ATP binding"/>
    <property type="evidence" value="ECO:0007669"/>
    <property type="project" value="UniProtKB-KW"/>
</dbReference>
<evidence type="ECO:0000256" key="1">
    <source>
        <dbReference type="ARBA" id="ARBA00000085"/>
    </source>
</evidence>
<proteinExistence type="inferred from homology"/>
<evidence type="ECO:0000256" key="12">
    <source>
        <dbReference type="ARBA" id="ARBA00022989"/>
    </source>
</evidence>
<evidence type="ECO:0000256" key="15">
    <source>
        <dbReference type="ARBA" id="ARBA00074306"/>
    </source>
</evidence>
<dbReference type="SMART" id="SM00387">
    <property type="entry name" value="HATPase_c"/>
    <property type="match status" value="1"/>
</dbReference>
<keyword evidence="11" id="KW-0067">ATP-binding</keyword>
<gene>
    <name evidence="19" type="ORF">E6C60_0516</name>
</gene>
<dbReference type="InterPro" id="IPR011620">
    <property type="entry name" value="Sig_transdc_His_kinase_LytS_TM"/>
</dbReference>
<keyword evidence="14 17" id="KW-0472">Membrane</keyword>
<evidence type="ECO:0000256" key="5">
    <source>
        <dbReference type="ARBA" id="ARBA00022475"/>
    </source>
</evidence>
<dbReference type="GO" id="GO:0005886">
    <property type="term" value="C:plasma membrane"/>
    <property type="evidence" value="ECO:0007669"/>
    <property type="project" value="UniProtKB-SubCell"/>
</dbReference>
<dbReference type="Proteomes" id="UP000300879">
    <property type="component" value="Chromosome"/>
</dbReference>
<dbReference type="PANTHER" id="PTHR43711">
    <property type="entry name" value="TWO-COMPONENT HISTIDINE KINASE"/>
    <property type="match status" value="1"/>
</dbReference>
<dbReference type="InterPro" id="IPR036097">
    <property type="entry name" value="HisK_dim/P_sf"/>
</dbReference>
<dbReference type="RefSeq" id="WP_138224324.1">
    <property type="nucleotide sequence ID" value="NZ_CP040396.1"/>
</dbReference>
<dbReference type="InterPro" id="IPR003594">
    <property type="entry name" value="HATPase_dom"/>
</dbReference>
<evidence type="ECO:0000259" key="18">
    <source>
        <dbReference type="PROSITE" id="PS50109"/>
    </source>
</evidence>
<dbReference type="InterPro" id="IPR005467">
    <property type="entry name" value="His_kinase_dom"/>
</dbReference>
<dbReference type="Gene3D" id="1.10.287.130">
    <property type="match status" value="1"/>
</dbReference>
<dbReference type="InterPro" id="IPR003661">
    <property type="entry name" value="HisK_dim/P_dom"/>
</dbReference>
<keyword evidence="12 17" id="KW-1133">Transmembrane helix</keyword>
<evidence type="ECO:0000256" key="6">
    <source>
        <dbReference type="ARBA" id="ARBA00022553"/>
    </source>
</evidence>
<evidence type="ECO:0000256" key="9">
    <source>
        <dbReference type="ARBA" id="ARBA00022741"/>
    </source>
</evidence>
<evidence type="ECO:0000256" key="16">
    <source>
        <dbReference type="SAM" id="Coils"/>
    </source>
</evidence>
<dbReference type="EC" id="2.7.13.3" evidence="4"/>
<dbReference type="InterPro" id="IPR050736">
    <property type="entry name" value="Sensor_HK_Regulatory"/>
</dbReference>
<evidence type="ECO:0000256" key="3">
    <source>
        <dbReference type="ARBA" id="ARBA00006402"/>
    </source>
</evidence>
<evidence type="ECO:0000256" key="10">
    <source>
        <dbReference type="ARBA" id="ARBA00022777"/>
    </source>
</evidence>
<dbReference type="InterPro" id="IPR036890">
    <property type="entry name" value="HATPase_C_sf"/>
</dbReference>
<dbReference type="AlphaFoldDB" id="A0A4P8XLZ9"/>